<evidence type="ECO:0000313" key="7">
    <source>
        <dbReference type="Proteomes" id="UP000269945"/>
    </source>
</evidence>
<dbReference type="GO" id="GO:0045109">
    <property type="term" value="P:intermediate filament organization"/>
    <property type="evidence" value="ECO:0007669"/>
    <property type="project" value="TreeGrafter"/>
</dbReference>
<keyword evidence="3 4" id="KW-0175">Coiled coil</keyword>
<dbReference type="GO" id="GO:0030280">
    <property type="term" value="F:structural constituent of skin epidermis"/>
    <property type="evidence" value="ECO:0007669"/>
    <property type="project" value="TreeGrafter"/>
</dbReference>
<evidence type="ECO:0000259" key="5">
    <source>
        <dbReference type="PROSITE" id="PS51842"/>
    </source>
</evidence>
<evidence type="ECO:0000256" key="1">
    <source>
        <dbReference type="ARBA" id="ARBA00022744"/>
    </source>
</evidence>
<comment type="caution">
    <text evidence="6">The sequence shown here is derived from an EMBL/GenBank/DDBJ whole genome shotgun (WGS) entry which is preliminary data.</text>
</comment>
<dbReference type="Proteomes" id="UP000269945">
    <property type="component" value="Unassembled WGS sequence"/>
</dbReference>
<dbReference type="AlphaFoldDB" id="A0A9X9LND4"/>
<keyword evidence="2" id="KW-0403">Intermediate filament</keyword>
<dbReference type="GO" id="GO:0045095">
    <property type="term" value="C:keratin filament"/>
    <property type="evidence" value="ECO:0007669"/>
    <property type="project" value="TreeGrafter"/>
</dbReference>
<dbReference type="GO" id="GO:0031424">
    <property type="term" value="P:keratinization"/>
    <property type="evidence" value="ECO:0007669"/>
    <property type="project" value="TreeGrafter"/>
</dbReference>
<keyword evidence="1" id="KW-0416">Keratin</keyword>
<evidence type="ECO:0000256" key="2">
    <source>
        <dbReference type="ARBA" id="ARBA00022754"/>
    </source>
</evidence>
<feature type="non-terminal residue" evidence="6">
    <location>
        <position position="52"/>
    </location>
</feature>
<dbReference type="Gene3D" id="1.20.5.500">
    <property type="entry name" value="Single helix bin"/>
    <property type="match status" value="1"/>
</dbReference>
<reference evidence="6 7" key="1">
    <citation type="submission" date="2018-10" db="EMBL/GenBank/DDBJ databases">
        <authorList>
            <person name="Ekblom R."/>
            <person name="Jareborg N."/>
        </authorList>
    </citation>
    <scope>NUCLEOTIDE SEQUENCE [LARGE SCALE GENOMIC DNA]</scope>
    <source>
        <tissue evidence="6">Muscle</tissue>
    </source>
</reference>
<evidence type="ECO:0000313" key="6">
    <source>
        <dbReference type="EMBL" id="VCW77582.1"/>
    </source>
</evidence>
<protein>
    <recommendedName>
        <fullName evidence="5">IF rod domain-containing protein</fullName>
    </recommendedName>
</protein>
<feature type="domain" description="IF rod" evidence="5">
    <location>
        <begin position="1"/>
        <end position="52"/>
    </location>
</feature>
<dbReference type="InterPro" id="IPR039008">
    <property type="entry name" value="IF_rod_dom"/>
</dbReference>
<keyword evidence="7" id="KW-1185">Reference proteome</keyword>
<evidence type="ECO:0000256" key="3">
    <source>
        <dbReference type="ARBA" id="ARBA00023054"/>
    </source>
</evidence>
<gene>
    <name evidence="6" type="ORF">BN2614_LOCUS1</name>
</gene>
<evidence type="ECO:0000256" key="4">
    <source>
        <dbReference type="SAM" id="Coils"/>
    </source>
</evidence>
<dbReference type="PANTHER" id="PTHR45616">
    <property type="entry name" value="GATA-TYPE DOMAIN-CONTAINING PROTEIN"/>
    <property type="match status" value="1"/>
</dbReference>
<dbReference type="EMBL" id="CYRY02009007">
    <property type="protein sequence ID" value="VCW77582.1"/>
    <property type="molecule type" value="Genomic_DNA"/>
</dbReference>
<organism evidence="6 7">
    <name type="scientific">Gulo gulo</name>
    <name type="common">Wolverine</name>
    <name type="synonym">Gluton</name>
    <dbReference type="NCBI Taxonomy" id="48420"/>
    <lineage>
        <taxon>Eukaryota</taxon>
        <taxon>Metazoa</taxon>
        <taxon>Chordata</taxon>
        <taxon>Craniata</taxon>
        <taxon>Vertebrata</taxon>
        <taxon>Euteleostomi</taxon>
        <taxon>Mammalia</taxon>
        <taxon>Eutheria</taxon>
        <taxon>Laurasiatheria</taxon>
        <taxon>Carnivora</taxon>
        <taxon>Caniformia</taxon>
        <taxon>Musteloidea</taxon>
        <taxon>Mustelidae</taxon>
        <taxon>Guloninae</taxon>
        <taxon>Gulo</taxon>
    </lineage>
</organism>
<dbReference type="PANTHER" id="PTHR45616:SF52">
    <property type="entry name" value="KERATIN, TYPE II CUTICULAR HB3"/>
    <property type="match status" value="1"/>
</dbReference>
<proteinExistence type="predicted"/>
<feature type="coiled-coil region" evidence="4">
    <location>
        <begin position="12"/>
        <end position="39"/>
    </location>
</feature>
<dbReference type="PROSITE" id="PS51842">
    <property type="entry name" value="IF_ROD_2"/>
    <property type="match status" value="1"/>
</dbReference>
<accession>A0A9X9LND4</accession>
<name>A0A9X9LND4_GULGU</name>
<sequence length="52" mass="6096">MKATVIRHGETLRRTKEEINELNRMIQRLTAEVENAKCQVSVTRGLPRPHRQ</sequence>
<dbReference type="GO" id="GO:0005615">
    <property type="term" value="C:extracellular space"/>
    <property type="evidence" value="ECO:0007669"/>
    <property type="project" value="TreeGrafter"/>
</dbReference>